<dbReference type="AlphaFoldDB" id="A0AAI9T1Q7"/>
<proteinExistence type="predicted"/>
<evidence type="ECO:0000313" key="3">
    <source>
        <dbReference type="Proteomes" id="UP001202479"/>
    </source>
</evidence>
<dbReference type="GO" id="GO:0016301">
    <property type="term" value="F:kinase activity"/>
    <property type="evidence" value="ECO:0007669"/>
    <property type="project" value="InterPro"/>
</dbReference>
<comment type="caution">
    <text evidence="2">The sequence shown here is derived from an EMBL/GenBank/DDBJ whole genome shotgun (WGS) entry which is preliminary data.</text>
</comment>
<dbReference type="Gene3D" id="3.40.50.300">
    <property type="entry name" value="P-loop containing nucleotide triphosphate hydrolases"/>
    <property type="match status" value="1"/>
</dbReference>
<dbReference type="PANTHER" id="PTHR10285">
    <property type="entry name" value="URIDINE KINASE"/>
    <property type="match status" value="1"/>
</dbReference>
<dbReference type="EMBL" id="JAHUZD010000018">
    <property type="protein sequence ID" value="KAI3407024.2"/>
    <property type="molecule type" value="Genomic_DNA"/>
</dbReference>
<dbReference type="Pfam" id="PF00485">
    <property type="entry name" value="PRK"/>
    <property type="match status" value="1"/>
</dbReference>
<dbReference type="InterPro" id="IPR006083">
    <property type="entry name" value="PRK/URK"/>
</dbReference>
<accession>A0AAI9T1Q7</accession>
<keyword evidence="3" id="KW-1185">Reference proteome</keyword>
<dbReference type="GeneID" id="73377729"/>
<dbReference type="Proteomes" id="UP001202479">
    <property type="component" value="Unassembled WGS sequence"/>
</dbReference>
<name>A0AAI9T1Q7_9ASCO</name>
<evidence type="ECO:0000259" key="1">
    <source>
        <dbReference type="Pfam" id="PF00485"/>
    </source>
</evidence>
<gene>
    <name evidence="2" type="ORF">KGF56_000112</name>
</gene>
<protein>
    <recommendedName>
        <fullName evidence="1">Phosphoribulokinase/uridine kinase domain-containing protein</fullName>
    </recommendedName>
</protein>
<dbReference type="InterPro" id="IPR027417">
    <property type="entry name" value="P-loop_NTPase"/>
</dbReference>
<dbReference type="PRINTS" id="PR00988">
    <property type="entry name" value="URIDINKINASE"/>
</dbReference>
<reference evidence="2" key="1">
    <citation type="journal article" date="2022" name="DNA Res.">
        <title>Genome analysis of five recently described species of the CUG-Ser clade uncovers Candida theae as a new hybrid lineage with pathogenic potential in the Candida parapsilosis species complex.</title>
        <authorList>
            <person name="Mixao V."/>
            <person name="Del Olmo V."/>
            <person name="Hegedusova E."/>
            <person name="Saus E."/>
            <person name="Pryszcz L."/>
            <person name="Cillingova A."/>
            <person name="Nosek J."/>
            <person name="Gabaldon T."/>
        </authorList>
    </citation>
    <scope>NUCLEOTIDE SEQUENCE</scope>
    <source>
        <strain evidence="2">CBS 10844</strain>
    </source>
</reference>
<dbReference type="SUPFAM" id="SSF52540">
    <property type="entry name" value="P-loop containing nucleoside triphosphate hydrolases"/>
    <property type="match status" value="1"/>
</dbReference>
<sequence length="255" mass="29324">MSKASTGDSIIVLLGGGHVSGKKTTAITVKKELMSIMPKNSINVQIIDMNAYTDYSKSSVDSRKFLSIETSAITIRKEDKQYDILKPSRFDFKKLKQDVKLLSKRNEEEEEEPQRVLLVHGLYALYDKELRDLAHIKVFIDGDPDTRLIRWIERDVLERKTDTLEGVINAYLFGARVEMNYYIFPTKEFADVVMPRGAEPNAVRLVIDGVLLYLTGKNAHPERLNVSGYNLRPTEIGIFERERFDVQKNKFYQLN</sequence>
<evidence type="ECO:0000313" key="2">
    <source>
        <dbReference type="EMBL" id="KAI3407024.2"/>
    </source>
</evidence>
<organism evidence="2 3">
    <name type="scientific">Candida oxycetoniae</name>
    <dbReference type="NCBI Taxonomy" id="497107"/>
    <lineage>
        <taxon>Eukaryota</taxon>
        <taxon>Fungi</taxon>
        <taxon>Dikarya</taxon>
        <taxon>Ascomycota</taxon>
        <taxon>Saccharomycotina</taxon>
        <taxon>Pichiomycetes</taxon>
        <taxon>Debaryomycetaceae</taxon>
        <taxon>Candida/Lodderomyces clade</taxon>
        <taxon>Candida</taxon>
    </lineage>
</organism>
<dbReference type="GO" id="GO:0005524">
    <property type="term" value="F:ATP binding"/>
    <property type="evidence" value="ECO:0007669"/>
    <property type="project" value="InterPro"/>
</dbReference>
<feature type="domain" description="Phosphoribulokinase/uridine kinase" evidence="1">
    <location>
        <begin position="90"/>
        <end position="198"/>
    </location>
</feature>
<dbReference type="RefSeq" id="XP_049182769.1">
    <property type="nucleotide sequence ID" value="XM_049322209.1"/>
</dbReference>